<dbReference type="AlphaFoldDB" id="A0A4Y2N085"/>
<evidence type="ECO:0000313" key="2">
    <source>
        <dbReference type="EMBL" id="GBN32818.1"/>
    </source>
</evidence>
<proteinExistence type="predicted"/>
<sequence length="135" mass="15277">MLAFRRPVFPRDSSAVRVIPRRRNRKNLCRSWAPTTKEGEWPDDVNASVHSSLPRVFSSHEPRATRGLPSHEPRATRGLPSHELSVTRGLPSYEPRATRGLPSHEPRTTRGLPSHKPPSTRGLTSHTPREQDLTR</sequence>
<gene>
    <name evidence="2" type="ORF">AVEN_107016_1</name>
</gene>
<evidence type="ECO:0000313" key="3">
    <source>
        <dbReference type="Proteomes" id="UP000499080"/>
    </source>
</evidence>
<dbReference type="Proteomes" id="UP000499080">
    <property type="component" value="Unassembled WGS sequence"/>
</dbReference>
<dbReference type="EMBL" id="BGPR01008297">
    <property type="protein sequence ID" value="GBN32818.1"/>
    <property type="molecule type" value="Genomic_DNA"/>
</dbReference>
<protein>
    <submittedName>
        <fullName evidence="2">Uncharacterized protein</fullName>
    </submittedName>
</protein>
<comment type="caution">
    <text evidence="2">The sequence shown here is derived from an EMBL/GenBank/DDBJ whole genome shotgun (WGS) entry which is preliminary data.</text>
</comment>
<feature type="region of interest" description="Disordered" evidence="1">
    <location>
        <begin position="24"/>
        <end position="135"/>
    </location>
</feature>
<accession>A0A4Y2N085</accession>
<reference evidence="2 3" key="1">
    <citation type="journal article" date="2019" name="Sci. Rep.">
        <title>Orb-weaving spider Araneus ventricosus genome elucidates the spidroin gene catalogue.</title>
        <authorList>
            <person name="Kono N."/>
            <person name="Nakamura H."/>
            <person name="Ohtoshi R."/>
            <person name="Moran D.A.P."/>
            <person name="Shinohara A."/>
            <person name="Yoshida Y."/>
            <person name="Fujiwara M."/>
            <person name="Mori M."/>
            <person name="Tomita M."/>
            <person name="Arakawa K."/>
        </authorList>
    </citation>
    <scope>NUCLEOTIDE SEQUENCE [LARGE SCALE GENOMIC DNA]</scope>
</reference>
<feature type="compositionally biased region" description="Basic and acidic residues" evidence="1">
    <location>
        <begin position="58"/>
        <end position="75"/>
    </location>
</feature>
<dbReference type="OrthoDB" id="10232937at2759"/>
<evidence type="ECO:0000256" key="1">
    <source>
        <dbReference type="SAM" id="MobiDB-lite"/>
    </source>
</evidence>
<name>A0A4Y2N085_ARAVE</name>
<keyword evidence="3" id="KW-1185">Reference proteome</keyword>
<organism evidence="2 3">
    <name type="scientific">Araneus ventricosus</name>
    <name type="common">Orbweaver spider</name>
    <name type="synonym">Epeira ventricosa</name>
    <dbReference type="NCBI Taxonomy" id="182803"/>
    <lineage>
        <taxon>Eukaryota</taxon>
        <taxon>Metazoa</taxon>
        <taxon>Ecdysozoa</taxon>
        <taxon>Arthropoda</taxon>
        <taxon>Chelicerata</taxon>
        <taxon>Arachnida</taxon>
        <taxon>Araneae</taxon>
        <taxon>Araneomorphae</taxon>
        <taxon>Entelegynae</taxon>
        <taxon>Araneoidea</taxon>
        <taxon>Araneidae</taxon>
        <taxon>Araneus</taxon>
    </lineage>
</organism>